<dbReference type="EMBL" id="JAVDQD010000024">
    <property type="protein sequence ID" value="MDR6242110.1"/>
    <property type="molecule type" value="Genomic_DNA"/>
</dbReference>
<evidence type="ECO:0000313" key="2">
    <source>
        <dbReference type="Proteomes" id="UP001185092"/>
    </source>
</evidence>
<dbReference type="Proteomes" id="UP001185092">
    <property type="component" value="Unassembled WGS sequence"/>
</dbReference>
<sequence>MEKLMIIIFLTMFNGMLHAQDIIFNVSVEDAYNLSTETVDDDNINIYLSLKSETDQEIVLDLEALCFQKPVDEKIDLSISHYDSWTEILSLLVKTQFIIENQRGKFNFFSGLYYVGEYLEFTFPDECNEKEKIFLEKNIPNEITLFNLRNFYKVESDDKIVRLHYLFKPTEEESEDGFKPLILTSNWFDLYPTEINKE</sequence>
<name>A0AAE4BVH1_9BACT</name>
<keyword evidence="2" id="KW-1185">Reference proteome</keyword>
<gene>
    <name evidence="1" type="ORF">HNQ88_005207</name>
</gene>
<dbReference type="RefSeq" id="WP_309943498.1">
    <property type="nucleotide sequence ID" value="NZ_AP025309.1"/>
</dbReference>
<organism evidence="1 2">
    <name type="scientific">Aureibacter tunicatorum</name>
    <dbReference type="NCBI Taxonomy" id="866807"/>
    <lineage>
        <taxon>Bacteria</taxon>
        <taxon>Pseudomonadati</taxon>
        <taxon>Bacteroidota</taxon>
        <taxon>Cytophagia</taxon>
        <taxon>Cytophagales</taxon>
        <taxon>Persicobacteraceae</taxon>
        <taxon>Aureibacter</taxon>
    </lineage>
</organism>
<protein>
    <submittedName>
        <fullName evidence="1">Uncharacterized protein</fullName>
    </submittedName>
</protein>
<reference evidence="1" key="1">
    <citation type="submission" date="2023-07" db="EMBL/GenBank/DDBJ databases">
        <title>Genomic Encyclopedia of Type Strains, Phase IV (KMG-IV): sequencing the most valuable type-strain genomes for metagenomic binning, comparative biology and taxonomic classification.</title>
        <authorList>
            <person name="Goeker M."/>
        </authorList>
    </citation>
    <scope>NUCLEOTIDE SEQUENCE</scope>
    <source>
        <strain evidence="1">DSM 26174</strain>
    </source>
</reference>
<evidence type="ECO:0000313" key="1">
    <source>
        <dbReference type="EMBL" id="MDR6242110.1"/>
    </source>
</evidence>
<proteinExistence type="predicted"/>
<comment type="caution">
    <text evidence="1">The sequence shown here is derived from an EMBL/GenBank/DDBJ whole genome shotgun (WGS) entry which is preliminary data.</text>
</comment>
<accession>A0AAE4BVH1</accession>
<dbReference type="AlphaFoldDB" id="A0AAE4BVH1"/>